<dbReference type="GO" id="GO:0015074">
    <property type="term" value="P:DNA integration"/>
    <property type="evidence" value="ECO:0007669"/>
    <property type="project" value="InterPro"/>
</dbReference>
<proteinExistence type="predicted"/>
<evidence type="ECO:0000313" key="3">
    <source>
        <dbReference type="Proteomes" id="UP000265520"/>
    </source>
</evidence>
<dbReference type="GO" id="GO:0003676">
    <property type="term" value="F:nucleic acid binding"/>
    <property type="evidence" value="ECO:0007669"/>
    <property type="project" value="InterPro"/>
</dbReference>
<protein>
    <submittedName>
        <fullName evidence="2">Putative Ty-3/Gypsy retrotransposon polyprotein</fullName>
    </submittedName>
</protein>
<sequence>MDFITNLPVSHGKTVIWVVVDRLTKSAHFIGHPTSFLAASFAPIFLSEIYRLHGMPKSIVSDRDRVFTSKFWRELFKLNGTTLAFSSAYHPKSDGQTEVVNRILQTYLHCFACHSPKRWFQYLHLAEFWYNSSYQSSLRMLPFEALYGRSPPSITSYIQGFTQIASFEDSLTQRDQLLGVIRTNLSKAQTRMKSLANVHRLDRIFKVGDYVLLKLQPYRQTSVTGQPPPKLARRFVGPFRILRRIGEVAYELDLPPGSRIHPVFHIYKLKPF</sequence>
<dbReference type="PANTHER" id="PTHR45835:SF99">
    <property type="entry name" value="CHROMO DOMAIN-CONTAINING PROTEIN-RELATED"/>
    <property type="match status" value="1"/>
</dbReference>
<feature type="domain" description="Integrase catalytic" evidence="1">
    <location>
        <begin position="1"/>
        <end position="150"/>
    </location>
</feature>
<dbReference type="Pfam" id="PF24626">
    <property type="entry name" value="SH3_Tf2-1"/>
    <property type="match status" value="1"/>
</dbReference>
<keyword evidence="3" id="KW-1185">Reference proteome</keyword>
<reference evidence="2 3" key="1">
    <citation type="journal article" date="2018" name="Front. Plant Sci.">
        <title>Red Clover (Trifolium pratense) and Zigzag Clover (T. medium) - A Picture of Genomic Similarities and Differences.</title>
        <authorList>
            <person name="Dluhosova J."/>
            <person name="Istvanek J."/>
            <person name="Nedelnik J."/>
            <person name="Repkova J."/>
        </authorList>
    </citation>
    <scope>NUCLEOTIDE SEQUENCE [LARGE SCALE GENOMIC DNA]</scope>
    <source>
        <strain evidence="3">cv. 10/8</strain>
        <tissue evidence="2">Leaf</tissue>
    </source>
</reference>
<dbReference type="AlphaFoldDB" id="A0A392P4R9"/>
<dbReference type="InterPro" id="IPR001584">
    <property type="entry name" value="Integrase_cat-core"/>
</dbReference>
<comment type="caution">
    <text evidence="2">The sequence shown here is derived from an EMBL/GenBank/DDBJ whole genome shotgun (WGS) entry which is preliminary data.</text>
</comment>
<organism evidence="2 3">
    <name type="scientific">Trifolium medium</name>
    <dbReference type="NCBI Taxonomy" id="97028"/>
    <lineage>
        <taxon>Eukaryota</taxon>
        <taxon>Viridiplantae</taxon>
        <taxon>Streptophyta</taxon>
        <taxon>Embryophyta</taxon>
        <taxon>Tracheophyta</taxon>
        <taxon>Spermatophyta</taxon>
        <taxon>Magnoliopsida</taxon>
        <taxon>eudicotyledons</taxon>
        <taxon>Gunneridae</taxon>
        <taxon>Pentapetalae</taxon>
        <taxon>rosids</taxon>
        <taxon>fabids</taxon>
        <taxon>Fabales</taxon>
        <taxon>Fabaceae</taxon>
        <taxon>Papilionoideae</taxon>
        <taxon>50 kb inversion clade</taxon>
        <taxon>NPAAA clade</taxon>
        <taxon>Hologalegina</taxon>
        <taxon>IRL clade</taxon>
        <taxon>Trifolieae</taxon>
        <taxon>Trifolium</taxon>
    </lineage>
</organism>
<evidence type="ECO:0000313" key="2">
    <source>
        <dbReference type="EMBL" id="MCI06286.1"/>
    </source>
</evidence>
<evidence type="ECO:0000259" key="1">
    <source>
        <dbReference type="PROSITE" id="PS50994"/>
    </source>
</evidence>
<dbReference type="InterPro" id="IPR036397">
    <property type="entry name" value="RNaseH_sf"/>
</dbReference>
<dbReference type="PROSITE" id="PS50994">
    <property type="entry name" value="INTEGRASE"/>
    <property type="match status" value="1"/>
</dbReference>
<dbReference type="InterPro" id="IPR012337">
    <property type="entry name" value="RNaseH-like_sf"/>
</dbReference>
<name>A0A392P4R9_9FABA</name>
<dbReference type="Gene3D" id="3.30.420.10">
    <property type="entry name" value="Ribonuclease H-like superfamily/Ribonuclease H"/>
    <property type="match status" value="1"/>
</dbReference>
<dbReference type="InterPro" id="IPR056924">
    <property type="entry name" value="SH3_Tf2-1"/>
</dbReference>
<dbReference type="SUPFAM" id="SSF53098">
    <property type="entry name" value="Ribonuclease H-like"/>
    <property type="match status" value="1"/>
</dbReference>
<dbReference type="Proteomes" id="UP000265520">
    <property type="component" value="Unassembled WGS sequence"/>
</dbReference>
<dbReference type="PANTHER" id="PTHR45835">
    <property type="entry name" value="YALI0A06105P"/>
    <property type="match status" value="1"/>
</dbReference>
<dbReference type="EMBL" id="LXQA010061376">
    <property type="protein sequence ID" value="MCI06286.1"/>
    <property type="molecule type" value="Genomic_DNA"/>
</dbReference>
<feature type="non-terminal residue" evidence="2">
    <location>
        <position position="272"/>
    </location>
</feature>
<accession>A0A392P4R9</accession>